<keyword evidence="1 2" id="KW-0812">Transmembrane</keyword>
<sequence length="251" mass="30111">MNAQIHISILLNGQKTINALSSMLKEIFAIYIKSLSALLIILNFNKRKCFHILEESAWRLRERCKIKSNNCVVIRNFSKKKNVFQYLLLIRLRYFILTIQYSIKQQDITWETRIVQFKSRNYIFYFFLIRNEWFFKLQVFKIIYICIFILLFQQQINDSFEAGHFLHIQLKILLVSNISRLFIINDIIIFKITRMADYLISIIILQHRVQAFTRAEQIKLLFKIQKAQYCKNATLVQLLKGLVLHYSKQNS</sequence>
<accession>W7XFG6</accession>
<keyword evidence="1" id="KW-0472">Membrane</keyword>
<dbReference type="RefSeq" id="XP_012651868.1">
    <property type="nucleotide sequence ID" value="XM_012796414.1"/>
</dbReference>
<evidence type="ECO:0000256" key="1">
    <source>
        <dbReference type="SAM" id="Phobius"/>
    </source>
</evidence>
<reference evidence="3" key="1">
    <citation type="journal article" date="2006" name="PLoS Biol.">
        <title>Macronuclear genome sequence of the ciliate Tetrahymena thermophila, a model eukaryote.</title>
        <authorList>
            <person name="Eisen J.A."/>
            <person name="Coyne R.S."/>
            <person name="Wu M."/>
            <person name="Wu D."/>
            <person name="Thiagarajan M."/>
            <person name="Wortman J.R."/>
            <person name="Badger J.H."/>
            <person name="Ren Q."/>
            <person name="Amedeo P."/>
            <person name="Jones K.M."/>
            <person name="Tallon L.J."/>
            <person name="Delcher A.L."/>
            <person name="Salzberg S.L."/>
            <person name="Silva J.C."/>
            <person name="Haas B.J."/>
            <person name="Majoros W.H."/>
            <person name="Farzad M."/>
            <person name="Carlton J.M."/>
            <person name="Smith R.K. Jr."/>
            <person name="Garg J."/>
            <person name="Pearlman R.E."/>
            <person name="Karrer K.M."/>
            <person name="Sun L."/>
            <person name="Manning G."/>
            <person name="Elde N.C."/>
            <person name="Turkewitz A.P."/>
            <person name="Asai D.J."/>
            <person name="Wilkes D.E."/>
            <person name="Wang Y."/>
            <person name="Cai H."/>
            <person name="Collins K."/>
            <person name="Stewart B.A."/>
            <person name="Lee S.R."/>
            <person name="Wilamowska K."/>
            <person name="Weinberg Z."/>
            <person name="Ruzzo W.L."/>
            <person name="Wloga D."/>
            <person name="Gaertig J."/>
            <person name="Frankel J."/>
            <person name="Tsao C.-C."/>
            <person name="Gorovsky M.A."/>
            <person name="Keeling P.J."/>
            <person name="Waller R.F."/>
            <person name="Patron N.J."/>
            <person name="Cherry J.M."/>
            <person name="Stover N.A."/>
            <person name="Krieger C.J."/>
            <person name="del Toro C."/>
            <person name="Ryder H.F."/>
            <person name="Williamson S.C."/>
            <person name="Barbeau R.A."/>
            <person name="Hamilton E.P."/>
            <person name="Orias E."/>
        </authorList>
    </citation>
    <scope>NUCLEOTIDE SEQUENCE [LARGE SCALE GENOMIC DNA]</scope>
    <source>
        <strain evidence="3">SB210</strain>
    </source>
</reference>
<keyword evidence="3" id="KW-1185">Reference proteome</keyword>
<dbReference type="AlphaFoldDB" id="W7XFG6"/>
<dbReference type="EMBL" id="GG662781">
    <property type="protein sequence ID" value="EWS75568.1"/>
    <property type="molecule type" value="Genomic_DNA"/>
</dbReference>
<feature type="transmembrane region" description="Helical" evidence="1">
    <location>
        <begin position="133"/>
        <end position="152"/>
    </location>
</feature>
<organism evidence="2 3">
    <name type="scientific">Tetrahymena thermophila (strain SB210)</name>
    <dbReference type="NCBI Taxonomy" id="312017"/>
    <lineage>
        <taxon>Eukaryota</taxon>
        <taxon>Sar</taxon>
        <taxon>Alveolata</taxon>
        <taxon>Ciliophora</taxon>
        <taxon>Intramacronucleata</taxon>
        <taxon>Oligohymenophorea</taxon>
        <taxon>Hymenostomatida</taxon>
        <taxon>Tetrahymenina</taxon>
        <taxon>Tetrahymenidae</taxon>
        <taxon>Tetrahymena</taxon>
    </lineage>
</organism>
<dbReference type="Proteomes" id="UP000009168">
    <property type="component" value="Unassembled WGS sequence"/>
</dbReference>
<protein>
    <submittedName>
        <fullName evidence="2">Transmembrane protein, putative</fullName>
    </submittedName>
</protein>
<feature type="transmembrane region" description="Helical" evidence="1">
    <location>
        <begin position="27"/>
        <end position="44"/>
    </location>
</feature>
<evidence type="ECO:0000313" key="3">
    <source>
        <dbReference type="Proteomes" id="UP000009168"/>
    </source>
</evidence>
<gene>
    <name evidence="2" type="ORF">TTHERM_000592751</name>
</gene>
<proteinExistence type="predicted"/>
<evidence type="ECO:0000313" key="2">
    <source>
        <dbReference type="EMBL" id="EWS75568.1"/>
    </source>
</evidence>
<dbReference type="InParanoid" id="W7XFG6"/>
<name>W7XFG6_TETTS</name>
<dbReference type="KEGG" id="tet:TTHERM_000592751"/>
<keyword evidence="1" id="KW-1133">Transmembrane helix</keyword>
<dbReference type="GeneID" id="24439751"/>